<proteinExistence type="predicted"/>
<accession>A0A6B9FIX6</accession>
<keyword evidence="1" id="KW-1133">Transmembrane helix</keyword>
<dbReference type="InterPro" id="IPR038770">
    <property type="entry name" value="Na+/solute_symporter_sf"/>
</dbReference>
<feature type="transmembrane region" description="Helical" evidence="1">
    <location>
        <begin position="66"/>
        <end position="91"/>
    </location>
</feature>
<feature type="transmembrane region" description="Helical" evidence="1">
    <location>
        <begin position="131"/>
        <end position="151"/>
    </location>
</feature>
<dbReference type="RefSeq" id="WP_051072227.1">
    <property type="nucleotide sequence ID" value="NZ_CP043538.1"/>
</dbReference>
<feature type="transmembrane region" description="Helical" evidence="1">
    <location>
        <begin position="97"/>
        <end position="119"/>
    </location>
</feature>
<reference evidence="2 3" key="1">
    <citation type="journal article" date="2012" name="Genet. Mol. Biol.">
        <title>Analysis of 16S rRNA and mxaF genes revealing insights into Methylobacterium niche-specific plant association.</title>
        <authorList>
            <person name="Dourado M.N."/>
            <person name="Andreote F.D."/>
            <person name="Dini-Andreote F."/>
            <person name="Conti R."/>
            <person name="Araujo J.M."/>
            <person name="Araujo W.L."/>
        </authorList>
    </citation>
    <scope>NUCLEOTIDE SEQUENCE [LARGE SCALE GENOMIC DNA]</scope>
    <source>
        <strain evidence="2 3">SR1.6/6</strain>
    </source>
</reference>
<dbReference type="EMBL" id="CP043538">
    <property type="protein sequence ID" value="QGY01952.1"/>
    <property type="molecule type" value="Genomic_DNA"/>
</dbReference>
<keyword evidence="1" id="KW-0812">Transmembrane</keyword>
<feature type="transmembrane region" description="Helical" evidence="1">
    <location>
        <begin position="281"/>
        <end position="303"/>
    </location>
</feature>
<evidence type="ECO:0000313" key="3">
    <source>
        <dbReference type="Proteomes" id="UP000012488"/>
    </source>
</evidence>
<feature type="transmembrane region" description="Helical" evidence="1">
    <location>
        <begin position="20"/>
        <end position="46"/>
    </location>
</feature>
<gene>
    <name evidence="2" type="ORF">MMSR116_08730</name>
</gene>
<evidence type="ECO:0000256" key="1">
    <source>
        <dbReference type="SAM" id="Phobius"/>
    </source>
</evidence>
<dbReference type="OrthoDB" id="6843598at2"/>
<evidence type="ECO:0000313" key="2">
    <source>
        <dbReference type="EMBL" id="QGY01952.1"/>
    </source>
</evidence>
<dbReference type="Proteomes" id="UP000012488">
    <property type="component" value="Chromosome"/>
</dbReference>
<organism evidence="2 3">
    <name type="scientific">Methylobacterium mesophilicum SR1.6/6</name>
    <dbReference type="NCBI Taxonomy" id="908290"/>
    <lineage>
        <taxon>Bacteria</taxon>
        <taxon>Pseudomonadati</taxon>
        <taxon>Pseudomonadota</taxon>
        <taxon>Alphaproteobacteria</taxon>
        <taxon>Hyphomicrobiales</taxon>
        <taxon>Methylobacteriaceae</taxon>
        <taxon>Methylobacterium</taxon>
    </lineage>
</organism>
<feature type="transmembrane region" description="Helical" evidence="1">
    <location>
        <begin position="190"/>
        <end position="208"/>
    </location>
</feature>
<dbReference type="Gene3D" id="1.20.1530.20">
    <property type="match status" value="1"/>
</dbReference>
<dbReference type="AlphaFoldDB" id="A0A6B9FIX6"/>
<keyword evidence="1" id="KW-0472">Membrane</keyword>
<sequence length="345" mass="34894">MGVLLTALGRHGPTLLVTSLILGSLVPLLSSQAVGLLPIAAFLLALGSFQTANFAPREGGSGRAAIALALAWNGLGVPAAMAALLLLAGIGEDLRKGILMSVLAPPISGAAAIAAILGLHPRLALVNTIGLTLLTPLTVPLLAVALCAGVRMDPAALAVHLALIVGPAGLVSLALSSAKGRLQGLIPDMQAASGIAVLGLVLVGFTMADSLRGAWGTQRGYVLTCLAIATGLNLGLGLVSGVLFSPLGRTRALTIALVAGNRNVSLTWAAAGTALSHATELYLATTVVPVLALPFAVRIGATVRGWVALRYRRATNSDLTVLIDKSPPAHTGQFSTSPTQSRQET</sequence>
<feature type="transmembrane region" description="Helical" evidence="1">
    <location>
        <begin position="220"/>
        <end position="245"/>
    </location>
</feature>
<feature type="transmembrane region" description="Helical" evidence="1">
    <location>
        <begin position="157"/>
        <end position="178"/>
    </location>
</feature>
<dbReference type="KEGG" id="mmes:MMSR116_08730"/>
<evidence type="ECO:0008006" key="4">
    <source>
        <dbReference type="Google" id="ProtNLM"/>
    </source>
</evidence>
<protein>
    <recommendedName>
        <fullName evidence="4">Na+-dependent transporter</fullName>
    </recommendedName>
</protein>
<reference evidence="2 3" key="2">
    <citation type="journal article" date="2013" name="Genome Announc.">
        <title>Draft Genome Sequence of Methylobacterium mesophilicum Strain SR1.6/6, Isolated from Citrus sinensis.</title>
        <authorList>
            <person name="Marinho Almeida D."/>
            <person name="Dini-Andreote F."/>
            <person name="Camargo Neves A.A."/>
            <person name="Juca Ramos R.T."/>
            <person name="Andreote F.D."/>
            <person name="Carneiro A.R."/>
            <person name="Oliveira de Souza Lima A."/>
            <person name="Caracciolo Gomes de Sa P.H."/>
            <person name="Ribeiro Barbosa M.S."/>
            <person name="Araujo W.L."/>
            <person name="Silva A."/>
        </authorList>
    </citation>
    <scope>NUCLEOTIDE SEQUENCE [LARGE SCALE GENOMIC DNA]</scope>
    <source>
        <strain evidence="2 3">SR1.6/6</strain>
    </source>
</reference>
<name>A0A6B9FIX6_9HYPH</name>
<feature type="transmembrane region" description="Helical" evidence="1">
    <location>
        <begin position="252"/>
        <end position="275"/>
    </location>
</feature>